<keyword evidence="3" id="KW-0560">Oxidoreductase</keyword>
<feature type="domain" description="Alcohol dehydrogenase iron-type/glycerol dehydrogenase GldA" evidence="5">
    <location>
        <begin position="12"/>
        <end position="180"/>
    </location>
</feature>
<organism evidence="7 8">
    <name type="scientific">Sediminispirochaeta smaragdinae (strain DSM 11293 / JCM 15392 / SEBR 4228)</name>
    <name type="common">Spirochaeta smaragdinae</name>
    <dbReference type="NCBI Taxonomy" id="573413"/>
    <lineage>
        <taxon>Bacteria</taxon>
        <taxon>Pseudomonadati</taxon>
        <taxon>Spirochaetota</taxon>
        <taxon>Spirochaetia</taxon>
        <taxon>Spirochaetales</taxon>
        <taxon>Spirochaetaceae</taxon>
        <taxon>Sediminispirochaeta</taxon>
    </lineage>
</organism>
<reference evidence="7 8" key="1">
    <citation type="journal article" date="2010" name="Stand. Genomic Sci.">
        <title>Complete genome sequence of Spirochaeta smaragdinae type strain (SEBR 4228).</title>
        <authorList>
            <person name="Mavromatis K."/>
            <person name="Yasawong M."/>
            <person name="Chertkov O."/>
            <person name="Lapidus A."/>
            <person name="Lucas S."/>
            <person name="Nolan M."/>
            <person name="Del Rio T.G."/>
            <person name="Tice H."/>
            <person name="Cheng J.F."/>
            <person name="Pitluck S."/>
            <person name="Liolios K."/>
            <person name="Ivanova N."/>
            <person name="Tapia R."/>
            <person name="Han C."/>
            <person name="Bruce D."/>
            <person name="Goodwin L."/>
            <person name="Pati A."/>
            <person name="Chen A."/>
            <person name="Palaniappan K."/>
            <person name="Land M."/>
            <person name="Hauser L."/>
            <person name="Chang Y.J."/>
            <person name="Jeffries C.D."/>
            <person name="Detter J.C."/>
            <person name="Rohde M."/>
            <person name="Brambilla E."/>
            <person name="Spring S."/>
            <person name="Goker M."/>
            <person name="Sikorski J."/>
            <person name="Woyke T."/>
            <person name="Bristow J."/>
            <person name="Eisen J.A."/>
            <person name="Markowitz V."/>
            <person name="Hugenholtz P."/>
            <person name="Klenk H.P."/>
            <person name="Kyrpides N.C."/>
        </authorList>
    </citation>
    <scope>NUCLEOTIDE SEQUENCE [LARGE SCALE GENOMIC DNA]</scope>
    <source>
        <strain evidence="8">DSM 11293 / JCM 15392 / SEBR 4228</strain>
    </source>
</reference>
<dbReference type="GO" id="GO:0046872">
    <property type="term" value="F:metal ion binding"/>
    <property type="evidence" value="ECO:0007669"/>
    <property type="project" value="InterPro"/>
</dbReference>
<dbReference type="Gene3D" id="1.20.1090.10">
    <property type="entry name" value="Dehydroquinate synthase-like - alpha domain"/>
    <property type="match status" value="1"/>
</dbReference>
<protein>
    <submittedName>
        <fullName evidence="7">Iron-containing alcohol dehydrogenase</fullName>
    </submittedName>
</protein>
<dbReference type="PANTHER" id="PTHR11496:SF102">
    <property type="entry name" value="ALCOHOL DEHYDROGENASE 4"/>
    <property type="match status" value="1"/>
</dbReference>
<dbReference type="eggNOG" id="COG1454">
    <property type="taxonomic scope" value="Bacteria"/>
</dbReference>
<name>E1R9J6_SEDSS</name>
<dbReference type="InterPro" id="IPR039697">
    <property type="entry name" value="Alcohol_dehydrogenase_Fe"/>
</dbReference>
<dbReference type="Pfam" id="PF00465">
    <property type="entry name" value="Fe-ADH"/>
    <property type="match status" value="1"/>
</dbReference>
<evidence type="ECO:0000259" key="6">
    <source>
        <dbReference type="Pfam" id="PF25137"/>
    </source>
</evidence>
<dbReference type="PROSITE" id="PS00913">
    <property type="entry name" value="ADH_IRON_1"/>
    <property type="match status" value="1"/>
</dbReference>
<dbReference type="OrthoDB" id="9804734at2"/>
<dbReference type="Proteomes" id="UP000002318">
    <property type="component" value="Chromosome"/>
</dbReference>
<evidence type="ECO:0000313" key="7">
    <source>
        <dbReference type="EMBL" id="ADK83165.1"/>
    </source>
</evidence>
<evidence type="ECO:0000313" key="8">
    <source>
        <dbReference type="Proteomes" id="UP000002318"/>
    </source>
</evidence>
<dbReference type="InterPro" id="IPR018211">
    <property type="entry name" value="ADH_Fe_CS"/>
</dbReference>
<dbReference type="GO" id="GO:0004022">
    <property type="term" value="F:alcohol dehydrogenase (NAD+) activity"/>
    <property type="evidence" value="ECO:0007669"/>
    <property type="project" value="TreeGrafter"/>
</dbReference>
<dbReference type="RefSeq" id="WP_013256621.1">
    <property type="nucleotide sequence ID" value="NC_014364.1"/>
</dbReference>
<accession>E1R9J6</accession>
<dbReference type="Pfam" id="PF25137">
    <property type="entry name" value="ADH_Fe_C"/>
    <property type="match status" value="1"/>
</dbReference>
<dbReference type="AlphaFoldDB" id="E1R9J6"/>
<dbReference type="SUPFAM" id="SSF56796">
    <property type="entry name" value="Dehydroquinate synthase-like"/>
    <property type="match status" value="1"/>
</dbReference>
<comment type="similarity">
    <text evidence="2">Belongs to the iron-containing alcohol dehydrogenase family.</text>
</comment>
<gene>
    <name evidence="7" type="ordered locus">Spirs_4083</name>
</gene>
<dbReference type="Gene3D" id="3.40.50.1970">
    <property type="match status" value="1"/>
</dbReference>
<comment type="cofactor">
    <cofactor evidence="1">
        <name>Fe cation</name>
        <dbReference type="ChEBI" id="CHEBI:24875"/>
    </cofactor>
</comment>
<dbReference type="InterPro" id="IPR056798">
    <property type="entry name" value="ADH_Fe_C"/>
</dbReference>
<dbReference type="FunFam" id="1.20.1090.10:FF:000001">
    <property type="entry name" value="Aldehyde-alcohol dehydrogenase"/>
    <property type="match status" value="1"/>
</dbReference>
<evidence type="ECO:0000256" key="4">
    <source>
        <dbReference type="ARBA" id="ARBA00023027"/>
    </source>
</evidence>
<evidence type="ECO:0000256" key="2">
    <source>
        <dbReference type="ARBA" id="ARBA00007358"/>
    </source>
</evidence>
<dbReference type="HOGENOM" id="CLU_007207_0_0_12"/>
<evidence type="ECO:0000256" key="1">
    <source>
        <dbReference type="ARBA" id="ARBA00001962"/>
    </source>
</evidence>
<feature type="domain" description="Fe-containing alcohol dehydrogenase-like C-terminal" evidence="6">
    <location>
        <begin position="191"/>
        <end position="382"/>
    </location>
</feature>
<dbReference type="CDD" id="cd08551">
    <property type="entry name" value="Fe-ADH"/>
    <property type="match status" value="1"/>
</dbReference>
<evidence type="ECO:0000259" key="5">
    <source>
        <dbReference type="Pfam" id="PF00465"/>
    </source>
</evidence>
<keyword evidence="4" id="KW-0520">NAD</keyword>
<dbReference type="KEGG" id="ssm:Spirs_4083"/>
<evidence type="ECO:0000256" key="3">
    <source>
        <dbReference type="ARBA" id="ARBA00023002"/>
    </source>
</evidence>
<keyword evidence="8" id="KW-1185">Reference proteome</keyword>
<sequence length="386" mass="41637">MNFPNTFHFILPTEIRYGKGIIHELPAVLKATSARSVMLITDTAIRRQPFCQEIINQLKNGGIEVHLFDGVEANPKDHNVEEAARLATDLHVEALIALGGGSPIDCAKAVGVVASHGGAARTYENRNLIVKPTLPLYTIPTTAGTGSEVTFSSVITDSRERFKFTIKSPAIAPKIAFIDPTYTHSMPAGLTAATGLDALTHAIEAFTAKVATPLSDAAALYAIERINSNLKQAVFEGDNAQAREAMMTGSLLAGIAFSHSDVASVHCIAEALGGKYDAPHGVCNAIALPVVMEYNLAFAAERYARVAKAMGFHFATEQEGAEMAVRRVQQLAKEIGLPEFRSLGVRPEDLDELAEHATRNGSNRDNPRPMEKSDYLCLLKTLMNQK</sequence>
<dbReference type="STRING" id="573413.Spirs_4083"/>
<proteinExistence type="inferred from homology"/>
<dbReference type="InterPro" id="IPR001670">
    <property type="entry name" value="ADH_Fe/GldA"/>
</dbReference>
<dbReference type="EMBL" id="CP002116">
    <property type="protein sequence ID" value="ADK83165.1"/>
    <property type="molecule type" value="Genomic_DNA"/>
</dbReference>
<dbReference type="FunFam" id="3.40.50.1970:FF:000003">
    <property type="entry name" value="Alcohol dehydrogenase, iron-containing"/>
    <property type="match status" value="1"/>
</dbReference>
<dbReference type="PANTHER" id="PTHR11496">
    <property type="entry name" value="ALCOHOL DEHYDROGENASE"/>
    <property type="match status" value="1"/>
</dbReference>